<dbReference type="EMBL" id="UINC01225217">
    <property type="protein sequence ID" value="SVE55188.1"/>
    <property type="molecule type" value="Genomic_DNA"/>
</dbReference>
<protein>
    <submittedName>
        <fullName evidence="1">Uncharacterized protein</fullName>
    </submittedName>
</protein>
<feature type="non-terminal residue" evidence="1">
    <location>
        <position position="231"/>
    </location>
</feature>
<evidence type="ECO:0000313" key="1">
    <source>
        <dbReference type="EMBL" id="SVE55188.1"/>
    </source>
</evidence>
<reference evidence="1" key="1">
    <citation type="submission" date="2018-05" db="EMBL/GenBank/DDBJ databases">
        <authorList>
            <person name="Lanie J.A."/>
            <person name="Ng W.-L."/>
            <person name="Kazmierczak K.M."/>
            <person name="Andrzejewski T.M."/>
            <person name="Davidsen T.M."/>
            <person name="Wayne K.J."/>
            <person name="Tettelin H."/>
            <person name="Glass J.I."/>
            <person name="Rusch D."/>
            <person name="Podicherti R."/>
            <person name="Tsui H.-C.T."/>
            <person name="Winkler M.E."/>
        </authorList>
    </citation>
    <scope>NUCLEOTIDE SEQUENCE</scope>
</reference>
<gene>
    <name evidence="1" type="ORF">METZ01_LOCUS508042</name>
</gene>
<name>A0A383EGF4_9ZZZZ</name>
<sequence length="231" mass="26832">LLPRIYIFNDSLPSTSPRQNGDLDRLLPPNHFPQRMPIPPTQRKLLLGTLILQWRKADRKTNLHSFYQSLKTASSLARLIDELQASNVDYSHLEKLPMREQASHWTGINMFLKILAEQWPAILYENSLDDPFVYDARVTEHLIKYWRKIPPKNPIIAAGFVGNVPYISKLLSVISNLPNGHVVVPSLDRSLGKEIWTNLSEEHPQYAIKRLLIHLRIEYKSVVEWFSTFHH</sequence>
<proteinExistence type="predicted"/>
<dbReference type="AlphaFoldDB" id="A0A383EGF4"/>
<accession>A0A383EGF4</accession>
<organism evidence="1">
    <name type="scientific">marine metagenome</name>
    <dbReference type="NCBI Taxonomy" id="408172"/>
    <lineage>
        <taxon>unclassified sequences</taxon>
        <taxon>metagenomes</taxon>
        <taxon>ecological metagenomes</taxon>
    </lineage>
</organism>
<feature type="non-terminal residue" evidence="1">
    <location>
        <position position="1"/>
    </location>
</feature>